<evidence type="ECO:0000256" key="1">
    <source>
        <dbReference type="SAM" id="Coils"/>
    </source>
</evidence>
<proteinExistence type="predicted"/>
<dbReference type="AlphaFoldDB" id="A0A7R9J7S9"/>
<feature type="chain" id="PRO_5031176927" evidence="2">
    <location>
        <begin position="27"/>
        <end position="249"/>
    </location>
</feature>
<protein>
    <submittedName>
        <fullName evidence="3">(California timema) hypothetical protein</fullName>
    </submittedName>
</protein>
<feature type="coiled-coil region" evidence="1">
    <location>
        <begin position="93"/>
        <end position="127"/>
    </location>
</feature>
<gene>
    <name evidence="3" type="ORF">TCMB3V08_LOCUS6906</name>
</gene>
<sequence>MSIPRSLIRSSRHSVILALMLAVGASVHHCFTAGKNLEVGLKKEGLLYFVRELDGNDEEEYDNYLKDASMYARVKRAVVKETKSTLLFVIKSNNNFSSELKMQDKEVNNLKRELVTAKDDLEQYQKRNSVRVIGISGSLAALCNWRCTADGLELLSTESWYKLVPLTRIGRCVTDKEEEIGEDFPRCHCGFSLVALRWEPRPTLHGHWFLRGERLLLQRRDVIEYQNHAQYSMATGSFVERSSFFNDVM</sequence>
<keyword evidence="1" id="KW-0175">Coiled coil</keyword>
<name>A0A7R9J7S9_TIMCA</name>
<evidence type="ECO:0000256" key="2">
    <source>
        <dbReference type="SAM" id="SignalP"/>
    </source>
</evidence>
<evidence type="ECO:0000313" key="3">
    <source>
        <dbReference type="EMBL" id="CAD7574288.1"/>
    </source>
</evidence>
<accession>A0A7R9J7S9</accession>
<organism evidence="3">
    <name type="scientific">Timema californicum</name>
    <name type="common">California timema</name>
    <name type="synonym">Walking stick</name>
    <dbReference type="NCBI Taxonomy" id="61474"/>
    <lineage>
        <taxon>Eukaryota</taxon>
        <taxon>Metazoa</taxon>
        <taxon>Ecdysozoa</taxon>
        <taxon>Arthropoda</taxon>
        <taxon>Hexapoda</taxon>
        <taxon>Insecta</taxon>
        <taxon>Pterygota</taxon>
        <taxon>Neoptera</taxon>
        <taxon>Polyneoptera</taxon>
        <taxon>Phasmatodea</taxon>
        <taxon>Timematodea</taxon>
        <taxon>Timematoidea</taxon>
        <taxon>Timematidae</taxon>
        <taxon>Timema</taxon>
    </lineage>
</organism>
<reference evidence="3" key="1">
    <citation type="submission" date="2020-11" db="EMBL/GenBank/DDBJ databases">
        <authorList>
            <person name="Tran Van P."/>
        </authorList>
    </citation>
    <scope>NUCLEOTIDE SEQUENCE</scope>
</reference>
<dbReference type="EMBL" id="OE182241">
    <property type="protein sequence ID" value="CAD7574288.1"/>
    <property type="molecule type" value="Genomic_DNA"/>
</dbReference>
<keyword evidence="2" id="KW-0732">Signal</keyword>
<feature type="signal peptide" evidence="2">
    <location>
        <begin position="1"/>
        <end position="26"/>
    </location>
</feature>